<dbReference type="PANTHER" id="PTHR46663:SF2">
    <property type="entry name" value="GGDEF DOMAIN-CONTAINING PROTEIN"/>
    <property type="match status" value="1"/>
</dbReference>
<dbReference type="Pfam" id="PF00990">
    <property type="entry name" value="GGDEF"/>
    <property type="match status" value="1"/>
</dbReference>
<dbReference type="RefSeq" id="WP_073339143.1">
    <property type="nucleotide sequence ID" value="NZ_FQXM01000017.1"/>
</dbReference>
<accession>A0A1M5WHB8</accession>
<dbReference type="InterPro" id="IPR052163">
    <property type="entry name" value="DGC-Regulatory_Protein"/>
</dbReference>
<dbReference type="Proteomes" id="UP000184447">
    <property type="component" value="Unassembled WGS sequence"/>
</dbReference>
<gene>
    <name evidence="2" type="ORF">SAMN02745207_02915</name>
</gene>
<dbReference type="PANTHER" id="PTHR46663">
    <property type="entry name" value="DIGUANYLATE CYCLASE DGCT-RELATED"/>
    <property type="match status" value="1"/>
</dbReference>
<reference evidence="2 3" key="1">
    <citation type="submission" date="2016-11" db="EMBL/GenBank/DDBJ databases">
        <authorList>
            <person name="Jaros S."/>
            <person name="Januszkiewicz K."/>
            <person name="Wedrychowicz H."/>
        </authorList>
    </citation>
    <scope>NUCLEOTIDE SEQUENCE [LARGE SCALE GENOMIC DNA]</scope>
    <source>
        <strain evidence="2 3">DSM 8605</strain>
    </source>
</reference>
<name>A0A1M5WHB8_9CLOT</name>
<dbReference type="InterPro" id="IPR043128">
    <property type="entry name" value="Rev_trsase/Diguanyl_cyclase"/>
</dbReference>
<dbReference type="SMART" id="SM00267">
    <property type="entry name" value="GGDEF"/>
    <property type="match status" value="1"/>
</dbReference>
<organism evidence="2 3">
    <name type="scientific">Clostridium grantii DSM 8605</name>
    <dbReference type="NCBI Taxonomy" id="1121316"/>
    <lineage>
        <taxon>Bacteria</taxon>
        <taxon>Bacillati</taxon>
        <taxon>Bacillota</taxon>
        <taxon>Clostridia</taxon>
        <taxon>Eubacteriales</taxon>
        <taxon>Clostridiaceae</taxon>
        <taxon>Clostridium</taxon>
    </lineage>
</organism>
<protein>
    <submittedName>
        <fullName evidence="2">Diguanylate cyclase (GGDEF) domain-containing protein</fullName>
    </submittedName>
</protein>
<dbReference type="InterPro" id="IPR029787">
    <property type="entry name" value="Nucleotide_cyclase"/>
</dbReference>
<keyword evidence="3" id="KW-1185">Reference proteome</keyword>
<sequence length="211" mass="24215">MIFNKFLQEYYFIVALLLISLILAILYASNKQYSEEIEYFAKYDALTNVLNRRAGYEILNEEVSKSKSSSKTLCICFIDINGLKIINVSLGHDAGDLLIKTVSSTIGETIRKTDYLIRLGGDEFLILLPNTNVVESEDLWLRILEEFDLINSTKNLNFNINLSHGISEYKPKTPNSVDIIISDADEKMYEEKKSLKQNIQKFNNFILKHTI</sequence>
<evidence type="ECO:0000313" key="2">
    <source>
        <dbReference type="EMBL" id="SHH86939.1"/>
    </source>
</evidence>
<feature type="domain" description="GGDEF" evidence="1">
    <location>
        <begin position="71"/>
        <end position="204"/>
    </location>
</feature>
<dbReference type="STRING" id="1121316.SAMN02745207_02915"/>
<evidence type="ECO:0000313" key="3">
    <source>
        <dbReference type="Proteomes" id="UP000184447"/>
    </source>
</evidence>
<dbReference type="OrthoDB" id="9805474at2"/>
<dbReference type="Gene3D" id="3.30.70.270">
    <property type="match status" value="1"/>
</dbReference>
<dbReference type="PROSITE" id="PS50887">
    <property type="entry name" value="GGDEF"/>
    <property type="match status" value="1"/>
</dbReference>
<dbReference type="NCBIfam" id="TIGR00254">
    <property type="entry name" value="GGDEF"/>
    <property type="match status" value="1"/>
</dbReference>
<dbReference type="AlphaFoldDB" id="A0A1M5WHB8"/>
<proteinExistence type="predicted"/>
<dbReference type="CDD" id="cd01949">
    <property type="entry name" value="GGDEF"/>
    <property type="match status" value="1"/>
</dbReference>
<dbReference type="InterPro" id="IPR000160">
    <property type="entry name" value="GGDEF_dom"/>
</dbReference>
<evidence type="ECO:0000259" key="1">
    <source>
        <dbReference type="PROSITE" id="PS50887"/>
    </source>
</evidence>
<dbReference type="SUPFAM" id="SSF55073">
    <property type="entry name" value="Nucleotide cyclase"/>
    <property type="match status" value="1"/>
</dbReference>
<dbReference type="EMBL" id="FQXM01000017">
    <property type="protein sequence ID" value="SHH86939.1"/>
    <property type="molecule type" value="Genomic_DNA"/>
</dbReference>